<reference evidence="3" key="1">
    <citation type="submission" date="2025-08" db="UniProtKB">
        <authorList>
            <consortium name="RefSeq"/>
        </authorList>
    </citation>
    <scope>IDENTIFICATION</scope>
    <source>
        <tissue evidence="3">Etiolated seedlings</tissue>
    </source>
</reference>
<dbReference type="RefSeq" id="XP_027186130.1">
    <property type="nucleotide sequence ID" value="XM_027330329.1"/>
</dbReference>
<feature type="domain" description="Tf2-1-like SH3-like" evidence="1">
    <location>
        <begin position="2"/>
        <end position="46"/>
    </location>
</feature>
<organism evidence="2 3">
    <name type="scientific">Cicer arietinum</name>
    <name type="common">Chickpea</name>
    <name type="synonym">Garbanzo</name>
    <dbReference type="NCBI Taxonomy" id="3827"/>
    <lineage>
        <taxon>Eukaryota</taxon>
        <taxon>Viridiplantae</taxon>
        <taxon>Streptophyta</taxon>
        <taxon>Embryophyta</taxon>
        <taxon>Tracheophyta</taxon>
        <taxon>Spermatophyta</taxon>
        <taxon>Magnoliopsida</taxon>
        <taxon>eudicotyledons</taxon>
        <taxon>Gunneridae</taxon>
        <taxon>Pentapetalae</taxon>
        <taxon>rosids</taxon>
        <taxon>fabids</taxon>
        <taxon>Fabales</taxon>
        <taxon>Fabaceae</taxon>
        <taxon>Papilionoideae</taxon>
        <taxon>50 kb inversion clade</taxon>
        <taxon>NPAAA clade</taxon>
        <taxon>Hologalegina</taxon>
        <taxon>IRL clade</taxon>
        <taxon>Cicereae</taxon>
        <taxon>Cicer</taxon>
    </lineage>
</organism>
<proteinExistence type="predicted"/>
<dbReference type="PANTHER" id="PTHR46148">
    <property type="entry name" value="CHROMO DOMAIN-CONTAINING PROTEIN"/>
    <property type="match status" value="1"/>
</dbReference>
<evidence type="ECO:0000313" key="3">
    <source>
        <dbReference type="RefSeq" id="XP_027186130.1"/>
    </source>
</evidence>
<dbReference type="OrthoDB" id="1939135at2759"/>
<dbReference type="AlphaFoldDB" id="A0A3Q7YAZ9"/>
<dbReference type="PaxDb" id="3827-XP_004513978.1"/>
<dbReference type="InterPro" id="IPR056924">
    <property type="entry name" value="SH3_Tf2-1"/>
</dbReference>
<dbReference type="GeneID" id="113784166"/>
<dbReference type="PANTHER" id="PTHR46148:SF60">
    <property type="entry name" value="CHROMO DOMAIN-CONTAINING PROTEIN"/>
    <property type="match status" value="1"/>
</dbReference>
<dbReference type="Pfam" id="PF24626">
    <property type="entry name" value="SH3_Tf2-1"/>
    <property type="match status" value="1"/>
</dbReference>
<sequence>MRKLTAQFIGPYQIHKRLGNIAYQISLPPSLSNLHSVFHVSQLRKYIFDPSHVIESDKVQIKDNITFDTLPLRIEDRKIKELRGKTISMVKVVWGGATGETATWEVEIQILDSYPKLFLSGASLTRPPTSKGSAFMYWKERMLIFLEACGGKWSLCA</sequence>
<dbReference type="KEGG" id="cam:113784166"/>
<protein>
    <submittedName>
        <fullName evidence="3">Uncharacterized protein LOC113784166</fullName>
    </submittedName>
</protein>
<evidence type="ECO:0000313" key="2">
    <source>
        <dbReference type="Proteomes" id="UP000087171"/>
    </source>
</evidence>
<name>A0A3Q7YAZ9_CICAR</name>
<accession>A0A3Q7YAZ9</accession>
<dbReference type="Proteomes" id="UP000087171">
    <property type="component" value="Unplaced"/>
</dbReference>
<evidence type="ECO:0000259" key="1">
    <source>
        <dbReference type="Pfam" id="PF24626"/>
    </source>
</evidence>
<gene>
    <name evidence="3" type="primary">LOC113784166</name>
</gene>
<keyword evidence="2" id="KW-1185">Reference proteome</keyword>